<feature type="compositionally biased region" description="Polar residues" evidence="1">
    <location>
        <begin position="223"/>
        <end position="234"/>
    </location>
</feature>
<reference evidence="2" key="1">
    <citation type="journal article" date="2020" name="mSystems">
        <title>Genome- and Community-Level Interaction Insights into Carbon Utilization and Element Cycling Functions of Hydrothermarchaeota in Hydrothermal Sediment.</title>
        <authorList>
            <person name="Zhou Z."/>
            <person name="Liu Y."/>
            <person name="Xu W."/>
            <person name="Pan J."/>
            <person name="Luo Z.H."/>
            <person name="Li M."/>
        </authorList>
    </citation>
    <scope>NUCLEOTIDE SEQUENCE [LARGE SCALE GENOMIC DNA]</scope>
    <source>
        <strain evidence="2">SpSt-339</strain>
    </source>
</reference>
<evidence type="ECO:0000313" key="2">
    <source>
        <dbReference type="EMBL" id="HEN15969.1"/>
    </source>
</evidence>
<gene>
    <name evidence="2" type="ORF">ENQ76_10940</name>
</gene>
<organism evidence="2">
    <name type="scientific">Schlesneria paludicola</name>
    <dbReference type="NCBI Taxonomy" id="360056"/>
    <lineage>
        <taxon>Bacteria</taxon>
        <taxon>Pseudomonadati</taxon>
        <taxon>Planctomycetota</taxon>
        <taxon>Planctomycetia</taxon>
        <taxon>Planctomycetales</taxon>
        <taxon>Planctomycetaceae</taxon>
        <taxon>Schlesneria</taxon>
    </lineage>
</organism>
<sequence>MSRFWLLAVGFGAGLGTGCGQQDAITQYTIPKHEAIQLPAVKPSDTASKAPRAERMLGAIIPHGSQTWFFKLSGDPQRVASREEPFRDFVKSIRFAADDTPTWTLPAGWTQQPESGMRFATVIVDAEKPLLELTVIALPTAASDPQEQVLANVNRWRGQLSLPPIELSALSHETETLPLSNGDVATLVNYIGTTKPGGGMTPPFASALNRPFAPSPGKADPTGESSFTAQTPDGWSTGKVGGMRKAAFVVEDEERGQRAEVTVIDLSRDAGDRLANVNRWRGQIGLEPINEAQLQSSMERIDIAGESGDFVELTGSNGDSILGVIIDRGDKTWFFKLQGPTAIATAQKANFLAYVRSVKWK</sequence>
<feature type="region of interest" description="Disordered" evidence="1">
    <location>
        <begin position="213"/>
        <end position="238"/>
    </location>
</feature>
<comment type="caution">
    <text evidence="2">The sequence shown here is derived from an EMBL/GenBank/DDBJ whole genome shotgun (WGS) entry which is preliminary data.</text>
</comment>
<evidence type="ECO:0000256" key="1">
    <source>
        <dbReference type="SAM" id="MobiDB-lite"/>
    </source>
</evidence>
<accession>A0A7C2NYL4</accession>
<proteinExistence type="predicted"/>
<protein>
    <submittedName>
        <fullName evidence="2">Uncharacterized protein</fullName>
    </submittedName>
</protein>
<dbReference type="AlphaFoldDB" id="A0A7C2NYL4"/>
<dbReference type="PROSITE" id="PS51257">
    <property type="entry name" value="PROKAR_LIPOPROTEIN"/>
    <property type="match status" value="1"/>
</dbReference>
<dbReference type="EMBL" id="DSOK01000304">
    <property type="protein sequence ID" value="HEN15969.1"/>
    <property type="molecule type" value="Genomic_DNA"/>
</dbReference>
<name>A0A7C2NYL4_9PLAN</name>